<proteinExistence type="predicted"/>
<evidence type="ECO:0000313" key="3">
    <source>
        <dbReference type="Proteomes" id="UP000738349"/>
    </source>
</evidence>
<name>A0A9P9JJK7_9HYPO</name>
<protein>
    <submittedName>
        <fullName evidence="2">Uncharacterized protein</fullName>
    </submittedName>
</protein>
<dbReference type="Proteomes" id="UP000738349">
    <property type="component" value="Unassembled WGS sequence"/>
</dbReference>
<organism evidence="2 3">
    <name type="scientific">Dactylonectria macrodidyma</name>
    <dbReference type="NCBI Taxonomy" id="307937"/>
    <lineage>
        <taxon>Eukaryota</taxon>
        <taxon>Fungi</taxon>
        <taxon>Dikarya</taxon>
        <taxon>Ascomycota</taxon>
        <taxon>Pezizomycotina</taxon>
        <taxon>Sordariomycetes</taxon>
        <taxon>Hypocreomycetidae</taxon>
        <taxon>Hypocreales</taxon>
        <taxon>Nectriaceae</taxon>
        <taxon>Dactylonectria</taxon>
    </lineage>
</organism>
<feature type="coiled-coil region" evidence="1">
    <location>
        <begin position="24"/>
        <end position="65"/>
    </location>
</feature>
<accession>A0A9P9JJK7</accession>
<keyword evidence="3" id="KW-1185">Reference proteome</keyword>
<comment type="caution">
    <text evidence="2">The sequence shown here is derived from an EMBL/GenBank/DDBJ whole genome shotgun (WGS) entry which is preliminary data.</text>
</comment>
<keyword evidence="1" id="KW-0175">Coiled coil</keyword>
<dbReference type="EMBL" id="JAGMUV010000003">
    <property type="protein sequence ID" value="KAH7165294.1"/>
    <property type="molecule type" value="Genomic_DNA"/>
</dbReference>
<dbReference type="AlphaFoldDB" id="A0A9P9JJK7"/>
<evidence type="ECO:0000313" key="2">
    <source>
        <dbReference type="EMBL" id="KAH7165294.1"/>
    </source>
</evidence>
<evidence type="ECO:0000256" key="1">
    <source>
        <dbReference type="SAM" id="Coils"/>
    </source>
</evidence>
<gene>
    <name evidence="2" type="ORF">EDB81DRAFT_778938</name>
</gene>
<reference evidence="2" key="1">
    <citation type="journal article" date="2021" name="Nat. Commun.">
        <title>Genetic determinants of endophytism in the Arabidopsis root mycobiome.</title>
        <authorList>
            <person name="Mesny F."/>
            <person name="Miyauchi S."/>
            <person name="Thiergart T."/>
            <person name="Pickel B."/>
            <person name="Atanasova L."/>
            <person name="Karlsson M."/>
            <person name="Huettel B."/>
            <person name="Barry K.W."/>
            <person name="Haridas S."/>
            <person name="Chen C."/>
            <person name="Bauer D."/>
            <person name="Andreopoulos W."/>
            <person name="Pangilinan J."/>
            <person name="LaButti K."/>
            <person name="Riley R."/>
            <person name="Lipzen A."/>
            <person name="Clum A."/>
            <person name="Drula E."/>
            <person name="Henrissat B."/>
            <person name="Kohler A."/>
            <person name="Grigoriev I.V."/>
            <person name="Martin F.M."/>
            <person name="Hacquard S."/>
        </authorList>
    </citation>
    <scope>NUCLEOTIDE SEQUENCE</scope>
    <source>
        <strain evidence="2">MPI-CAGE-AT-0147</strain>
    </source>
</reference>
<dbReference type="OrthoDB" id="5087258at2759"/>
<sequence length="205" mass="23957">MQEMAPRFIEIRKKLSELDFDELSAESLATARELEDQIKMLRNTVEDQERLYEEEFQNHRKAEQREAYLNKRRQHCCTGQCPETPEDVTEETNNVAAEVTDDIMPELEHIFIKKTEAQRRCAQEAAQNMREAKIKGDEARHLVIEKDQMLSDVQTRILATVQLMFFEGVGQGVCDAFEKGLQLDRDSARTALPRMLRERKKRRGE</sequence>